<organism evidence="2 3">
    <name type="scientific">Streptosporangium subroseum</name>
    <dbReference type="NCBI Taxonomy" id="106412"/>
    <lineage>
        <taxon>Bacteria</taxon>
        <taxon>Bacillati</taxon>
        <taxon>Actinomycetota</taxon>
        <taxon>Actinomycetes</taxon>
        <taxon>Streptosporangiales</taxon>
        <taxon>Streptosporangiaceae</taxon>
        <taxon>Streptosporangium</taxon>
    </lineage>
</organism>
<sequence length="112" mass="12304">MLAGRQETGQTDTSVLTEERPGPRLLLGGRSWRVTFVDWTRKRVFVEQADSGGIAKWTSGGITGLSYALTRAMREVLLGADPPVSLTRRAQASLAEWREDEAPGIVHPGGRW</sequence>
<protein>
    <submittedName>
        <fullName evidence="2">ATP-dependent helicase Lhr and Lhr-like helicase</fullName>
    </submittedName>
</protein>
<accession>A0A239MJX9</accession>
<dbReference type="GO" id="GO:0004386">
    <property type="term" value="F:helicase activity"/>
    <property type="evidence" value="ECO:0007669"/>
    <property type="project" value="UniProtKB-KW"/>
</dbReference>
<dbReference type="EMBL" id="FZOD01000042">
    <property type="protein sequence ID" value="SNT42583.1"/>
    <property type="molecule type" value="Genomic_DNA"/>
</dbReference>
<keyword evidence="3" id="KW-1185">Reference proteome</keyword>
<reference evidence="2 3" key="1">
    <citation type="submission" date="2017-06" db="EMBL/GenBank/DDBJ databases">
        <authorList>
            <person name="Kim H.J."/>
            <person name="Triplett B.A."/>
        </authorList>
    </citation>
    <scope>NUCLEOTIDE SEQUENCE [LARGE SCALE GENOMIC DNA]</scope>
    <source>
        <strain evidence="2 3">CGMCC 4.2132</strain>
    </source>
</reference>
<gene>
    <name evidence="2" type="ORF">SAMN05216276_10423</name>
</gene>
<name>A0A239MJX9_9ACTN</name>
<keyword evidence="2" id="KW-0347">Helicase</keyword>
<dbReference type="AlphaFoldDB" id="A0A239MJX9"/>
<evidence type="ECO:0000313" key="3">
    <source>
        <dbReference type="Proteomes" id="UP000198282"/>
    </source>
</evidence>
<dbReference type="Proteomes" id="UP000198282">
    <property type="component" value="Unassembled WGS sequence"/>
</dbReference>
<keyword evidence="2" id="KW-0547">Nucleotide-binding</keyword>
<evidence type="ECO:0000313" key="2">
    <source>
        <dbReference type="EMBL" id="SNT42583.1"/>
    </source>
</evidence>
<keyword evidence="2" id="KW-0067">ATP-binding</keyword>
<proteinExistence type="predicted"/>
<feature type="region of interest" description="Disordered" evidence="1">
    <location>
        <begin position="1"/>
        <end position="21"/>
    </location>
</feature>
<feature type="compositionally biased region" description="Polar residues" evidence="1">
    <location>
        <begin position="7"/>
        <end position="16"/>
    </location>
</feature>
<evidence type="ECO:0000256" key="1">
    <source>
        <dbReference type="SAM" id="MobiDB-lite"/>
    </source>
</evidence>
<keyword evidence="2" id="KW-0378">Hydrolase</keyword>